<accession>A0ABD2AWC2</accession>
<keyword evidence="2" id="KW-1185">Reference proteome</keyword>
<proteinExistence type="predicted"/>
<sequence length="128" mass="14524">MIPVWQDHHAFSIDQAVEFIFLSCCLSSSNIASRHSSISSSSSNCCSTCETQMSQKDLFIKFFFIFHPKIFRKIPITSPLNISIRVKGSIKVCYHTILMAVISVARATAWNLHFHTTFINDPLLKDNL</sequence>
<evidence type="ECO:0000313" key="2">
    <source>
        <dbReference type="Proteomes" id="UP001607303"/>
    </source>
</evidence>
<dbReference type="AlphaFoldDB" id="A0ABD2AWC2"/>
<reference evidence="1 2" key="1">
    <citation type="journal article" date="2024" name="Ann. Entomol. Soc. Am.">
        <title>Genomic analyses of the southern and eastern yellowjacket wasps (Hymenoptera: Vespidae) reveal evolutionary signatures of social life.</title>
        <authorList>
            <person name="Catto M.A."/>
            <person name="Caine P.B."/>
            <person name="Orr S.E."/>
            <person name="Hunt B.G."/>
            <person name="Goodisman M.A.D."/>
        </authorList>
    </citation>
    <scope>NUCLEOTIDE SEQUENCE [LARGE SCALE GENOMIC DNA]</scope>
    <source>
        <strain evidence="1">232</strain>
        <tissue evidence="1">Head and thorax</tissue>
    </source>
</reference>
<dbReference type="EMBL" id="JAYRBN010000112">
    <property type="protein sequence ID" value="KAL2724921.1"/>
    <property type="molecule type" value="Genomic_DNA"/>
</dbReference>
<organism evidence="1 2">
    <name type="scientific">Vespula maculifrons</name>
    <name type="common">Eastern yellow jacket</name>
    <name type="synonym">Wasp</name>
    <dbReference type="NCBI Taxonomy" id="7453"/>
    <lineage>
        <taxon>Eukaryota</taxon>
        <taxon>Metazoa</taxon>
        <taxon>Ecdysozoa</taxon>
        <taxon>Arthropoda</taxon>
        <taxon>Hexapoda</taxon>
        <taxon>Insecta</taxon>
        <taxon>Pterygota</taxon>
        <taxon>Neoptera</taxon>
        <taxon>Endopterygota</taxon>
        <taxon>Hymenoptera</taxon>
        <taxon>Apocrita</taxon>
        <taxon>Aculeata</taxon>
        <taxon>Vespoidea</taxon>
        <taxon>Vespidae</taxon>
        <taxon>Vespinae</taxon>
        <taxon>Vespula</taxon>
    </lineage>
</organism>
<dbReference type="Proteomes" id="UP001607303">
    <property type="component" value="Unassembled WGS sequence"/>
</dbReference>
<comment type="caution">
    <text evidence="1">The sequence shown here is derived from an EMBL/GenBank/DDBJ whole genome shotgun (WGS) entry which is preliminary data.</text>
</comment>
<protein>
    <submittedName>
        <fullName evidence="1">Uncharacterized protein</fullName>
    </submittedName>
</protein>
<gene>
    <name evidence="1" type="ORF">V1477_018782</name>
</gene>
<evidence type="ECO:0000313" key="1">
    <source>
        <dbReference type="EMBL" id="KAL2724921.1"/>
    </source>
</evidence>
<name>A0ABD2AWC2_VESMC</name>